<dbReference type="InterPro" id="IPR016186">
    <property type="entry name" value="C-type_lectin-like/link_sf"/>
</dbReference>
<evidence type="ECO:0000259" key="4">
    <source>
        <dbReference type="PROSITE" id="PS50041"/>
    </source>
</evidence>
<sequence length="232" mass="27150">MDISGKRGREIEYEEMIINSSDVQTEGEYLSTKRYRTLQDTVRIRNYRAAAVCLVLLCVLLLTAVIALCVHIYTIRTKCTQEREELIQEKGNLLKGRDQFPVVGKDQCSDNPKWITYKHSSYYISSEWKNWTDSRQDCLQRGADLIIINNREEQEFITTVTSANIVWIGLNEFHKEGVWKWVDGSTLTTEFWRQGEPNNRVGDEDCAVSHFHWADYPCDYTFVWICEKDLEV</sequence>
<keyword evidence="3" id="KW-1133">Transmembrane helix</keyword>
<protein>
    <recommendedName>
        <fullName evidence="4">C-type lectin domain-containing protein</fullName>
    </recommendedName>
</protein>
<reference evidence="5" key="1">
    <citation type="submission" date="2023-08" db="EMBL/GenBank/DDBJ databases">
        <title>Chromosome-level Genome Assembly of mud carp (Cirrhinus molitorella).</title>
        <authorList>
            <person name="Liu H."/>
        </authorList>
    </citation>
    <scope>NUCLEOTIDE SEQUENCE</scope>
    <source>
        <strain evidence="5">Prfri</strain>
        <tissue evidence="5">Muscle</tissue>
    </source>
</reference>
<dbReference type="InterPro" id="IPR033989">
    <property type="entry name" value="CD209-like_CTLD"/>
</dbReference>
<dbReference type="PROSITE" id="PS00615">
    <property type="entry name" value="C_TYPE_LECTIN_1"/>
    <property type="match status" value="1"/>
</dbReference>
<dbReference type="CDD" id="cd03590">
    <property type="entry name" value="CLECT_DC-SIGN_like"/>
    <property type="match status" value="1"/>
</dbReference>
<organism evidence="5 6">
    <name type="scientific">Cirrhinus molitorella</name>
    <name type="common">mud carp</name>
    <dbReference type="NCBI Taxonomy" id="172907"/>
    <lineage>
        <taxon>Eukaryota</taxon>
        <taxon>Metazoa</taxon>
        <taxon>Chordata</taxon>
        <taxon>Craniata</taxon>
        <taxon>Vertebrata</taxon>
        <taxon>Euteleostomi</taxon>
        <taxon>Actinopterygii</taxon>
        <taxon>Neopterygii</taxon>
        <taxon>Teleostei</taxon>
        <taxon>Ostariophysi</taxon>
        <taxon>Cypriniformes</taxon>
        <taxon>Cyprinidae</taxon>
        <taxon>Labeoninae</taxon>
        <taxon>Labeonini</taxon>
        <taxon>Cirrhinus</taxon>
    </lineage>
</organism>
<dbReference type="Gene3D" id="3.10.100.10">
    <property type="entry name" value="Mannose-Binding Protein A, subunit A"/>
    <property type="match status" value="1"/>
</dbReference>
<dbReference type="PANTHER" id="PTHR22803">
    <property type="entry name" value="MANNOSE, PHOSPHOLIPASE, LECTIN RECEPTOR RELATED"/>
    <property type="match status" value="1"/>
</dbReference>
<dbReference type="InterPro" id="IPR001304">
    <property type="entry name" value="C-type_lectin-like"/>
</dbReference>
<keyword evidence="3" id="KW-0472">Membrane</keyword>
<dbReference type="SUPFAM" id="SSF56436">
    <property type="entry name" value="C-type lectin-like"/>
    <property type="match status" value="1"/>
</dbReference>
<keyword evidence="6" id="KW-1185">Reference proteome</keyword>
<dbReference type="InterPro" id="IPR018378">
    <property type="entry name" value="C-type_lectin_CS"/>
</dbReference>
<accession>A0AA88P791</accession>
<gene>
    <name evidence="5" type="ORF">Q8A67_023728</name>
</gene>
<dbReference type="GO" id="GO:0030246">
    <property type="term" value="F:carbohydrate binding"/>
    <property type="evidence" value="ECO:0007669"/>
    <property type="project" value="UniProtKB-KW"/>
</dbReference>
<dbReference type="Proteomes" id="UP001187343">
    <property type="component" value="Unassembled WGS sequence"/>
</dbReference>
<keyword evidence="3" id="KW-0812">Transmembrane</keyword>
<dbReference type="AlphaFoldDB" id="A0AA88P791"/>
<keyword evidence="1" id="KW-0430">Lectin</keyword>
<feature type="transmembrane region" description="Helical" evidence="3">
    <location>
        <begin position="49"/>
        <end position="73"/>
    </location>
</feature>
<dbReference type="Pfam" id="PF00059">
    <property type="entry name" value="Lectin_C"/>
    <property type="match status" value="1"/>
</dbReference>
<evidence type="ECO:0000256" key="2">
    <source>
        <dbReference type="ARBA" id="ARBA00023157"/>
    </source>
</evidence>
<evidence type="ECO:0000313" key="6">
    <source>
        <dbReference type="Proteomes" id="UP001187343"/>
    </source>
</evidence>
<feature type="domain" description="C-type lectin" evidence="4">
    <location>
        <begin position="117"/>
        <end position="227"/>
    </location>
</feature>
<comment type="caution">
    <text evidence="5">The sequence shown here is derived from an EMBL/GenBank/DDBJ whole genome shotgun (WGS) entry which is preliminary data.</text>
</comment>
<dbReference type="InterPro" id="IPR016187">
    <property type="entry name" value="CTDL_fold"/>
</dbReference>
<dbReference type="InterPro" id="IPR050111">
    <property type="entry name" value="C-type_lectin/snaclec_domain"/>
</dbReference>
<keyword evidence="2" id="KW-1015">Disulfide bond</keyword>
<evidence type="ECO:0000256" key="1">
    <source>
        <dbReference type="ARBA" id="ARBA00022734"/>
    </source>
</evidence>
<dbReference type="EMBL" id="JAUYZG010000023">
    <property type="protein sequence ID" value="KAK2871201.1"/>
    <property type="molecule type" value="Genomic_DNA"/>
</dbReference>
<proteinExistence type="predicted"/>
<evidence type="ECO:0000313" key="5">
    <source>
        <dbReference type="EMBL" id="KAK2871201.1"/>
    </source>
</evidence>
<dbReference type="PROSITE" id="PS50041">
    <property type="entry name" value="C_TYPE_LECTIN_2"/>
    <property type="match status" value="1"/>
</dbReference>
<evidence type="ECO:0000256" key="3">
    <source>
        <dbReference type="SAM" id="Phobius"/>
    </source>
</evidence>
<name>A0AA88P791_9TELE</name>
<dbReference type="SMART" id="SM00034">
    <property type="entry name" value="CLECT"/>
    <property type="match status" value="1"/>
</dbReference>